<feature type="compositionally biased region" description="Gly residues" evidence="1">
    <location>
        <begin position="317"/>
        <end position="327"/>
    </location>
</feature>
<reference evidence="2 3" key="1">
    <citation type="submission" date="2016-08" db="EMBL/GenBank/DDBJ databases">
        <title>The complete genome of Streptomyces subrutilus 10-1-1.</title>
        <authorList>
            <person name="Chen X."/>
        </authorList>
    </citation>
    <scope>NUCLEOTIDE SEQUENCE [LARGE SCALE GENOMIC DNA]</scope>
    <source>
        <strain evidence="2 3">10-1-1</strain>
    </source>
</reference>
<feature type="compositionally biased region" description="Low complexity" evidence="1">
    <location>
        <begin position="367"/>
        <end position="376"/>
    </location>
</feature>
<accession>A0A1E5PVK6</accession>
<evidence type="ECO:0000313" key="3">
    <source>
        <dbReference type="Proteomes" id="UP000095705"/>
    </source>
</evidence>
<evidence type="ECO:0000313" key="2">
    <source>
        <dbReference type="EMBL" id="OEJ33579.1"/>
    </source>
</evidence>
<evidence type="ECO:0008006" key="4">
    <source>
        <dbReference type="Google" id="ProtNLM"/>
    </source>
</evidence>
<feature type="compositionally biased region" description="Pro residues" evidence="1">
    <location>
        <begin position="193"/>
        <end position="244"/>
    </location>
</feature>
<name>A0A1E5PVK6_9ACTN</name>
<feature type="region of interest" description="Disordered" evidence="1">
    <location>
        <begin position="1"/>
        <end position="382"/>
    </location>
</feature>
<sequence length="692" mass="68596">MSRETDSSSSGPTGRGGAAYPSGTPPYGTGQYPSTAVPGPGAATAPEENPVTSKPSTPDSDGPKTETTLTTRIRINIPGSRPIPPVVVRKAMGPAADADADGAPAGAQAPEPPAPGRAAEPPLPQRPQPVPTRIEAEREPARAPQQGPAAPAEESASNWFAPRKSPNPAPAPAPAPGPAPGVPGGPLAGRAPAPAPGPHQAPHPAPGPHPAAGPRPAPAPAPGPGQGVAPPPPAGPGAGYPPPVHTQAGPAPDAGFAPPRTPPPPVGDYGPLPAGPGVDSTQGFPAYGAGQGNTGPVTQAFPAYGSQGDEFPAGPTAGPGFGSGPVGGPAAEGAPRWPGPEMDATPAPAPTPVPAPAPAAPRPAPQPKSQAPAKAAKPAKKGRSKAVLLGGGLVALLGVAYGAGLLLNHSDVPKGTTVLGVDISGSRDEAVNKLQTAFGTRAAAPLQLSVGGKQVELKPEKAGLTLDSQTTVRNAAGSDYNPITVIGSLLGNERKADAVMPVDEEKLQVALQELAGTAGTATEGTIRFDTGKAVAVPGTPGSTLDVDASVDQVTKAFRDMVATGNAPVAELPVTTKAPVIDEAELNRAMKEFAEPAMSANATVKIGSKSIAFGAKSLPKILSMQPVDGHLVEKFDLEALKETYGNTFDGITIARGTGAKTAVTPQDVAGALGKALRGKTTAERTVVVDTNAG</sequence>
<feature type="compositionally biased region" description="Pro residues" evidence="1">
    <location>
        <begin position="165"/>
        <end position="183"/>
    </location>
</feature>
<dbReference type="STRING" id="36818.BGK67_21590"/>
<feature type="compositionally biased region" description="Low complexity" evidence="1">
    <location>
        <begin position="248"/>
        <end position="258"/>
    </location>
</feature>
<feature type="compositionally biased region" description="Low complexity" evidence="1">
    <location>
        <begin position="142"/>
        <end position="157"/>
    </location>
</feature>
<organism evidence="2 3">
    <name type="scientific">Streptomyces subrutilus</name>
    <dbReference type="NCBI Taxonomy" id="36818"/>
    <lineage>
        <taxon>Bacteria</taxon>
        <taxon>Bacillati</taxon>
        <taxon>Actinomycetota</taxon>
        <taxon>Actinomycetes</taxon>
        <taxon>Kitasatosporales</taxon>
        <taxon>Streptomycetaceae</taxon>
        <taxon>Streptomyces</taxon>
    </lineage>
</organism>
<dbReference type="EMBL" id="MEHK01000001">
    <property type="protein sequence ID" value="OEJ33579.1"/>
    <property type="molecule type" value="Genomic_DNA"/>
</dbReference>
<comment type="caution">
    <text evidence="2">The sequence shown here is derived from an EMBL/GenBank/DDBJ whole genome shotgun (WGS) entry which is preliminary data.</text>
</comment>
<feature type="compositionally biased region" description="Low complexity" evidence="1">
    <location>
        <begin position="91"/>
        <end position="109"/>
    </location>
</feature>
<gene>
    <name evidence="2" type="ORF">BGK67_21590</name>
</gene>
<feature type="compositionally biased region" description="Pro residues" evidence="1">
    <location>
        <begin position="347"/>
        <end position="366"/>
    </location>
</feature>
<dbReference type="Proteomes" id="UP000095705">
    <property type="component" value="Unassembled WGS sequence"/>
</dbReference>
<feature type="compositionally biased region" description="Polar residues" evidence="1">
    <location>
        <begin position="50"/>
        <end position="73"/>
    </location>
</feature>
<dbReference type="AlphaFoldDB" id="A0A1E5PVK6"/>
<proteinExistence type="predicted"/>
<evidence type="ECO:0000256" key="1">
    <source>
        <dbReference type="SAM" id="MobiDB-lite"/>
    </source>
</evidence>
<keyword evidence="3" id="KW-1185">Reference proteome</keyword>
<feature type="compositionally biased region" description="Pro residues" evidence="1">
    <location>
        <begin position="110"/>
        <end position="130"/>
    </location>
</feature>
<protein>
    <recommendedName>
        <fullName evidence="4">Peptidoglycan binding domain-containing protein</fullName>
    </recommendedName>
</protein>
<feature type="compositionally biased region" description="Low complexity" evidence="1">
    <location>
        <begin position="33"/>
        <end position="46"/>
    </location>
</feature>